<accession>A0A0Q9WES5</accession>
<dbReference type="AlphaFoldDB" id="A0A0Q9WES5"/>
<sequence length="151" mass="17587">MKYGRSAIPNWYPTSFCVYKCGQATFQMKDSNIPRLHSTLVFIMDHFTIAELCSARLLKEFLAATNSPHLHDMEGINLPEQQMKTFFSKNTQKQLFKAFGEVAWHGVALCRWLNCIETCIKLQITKNLLLKMGQHRKFVRGRFHNIYKDAI</sequence>
<dbReference type="EMBL" id="CH940650">
    <property type="protein sequence ID" value="KRF82979.1"/>
    <property type="molecule type" value="Genomic_DNA"/>
</dbReference>
<keyword evidence="2" id="KW-1185">Reference proteome</keyword>
<dbReference type="Proteomes" id="UP000008792">
    <property type="component" value="Unassembled WGS sequence"/>
</dbReference>
<evidence type="ECO:0000313" key="1">
    <source>
        <dbReference type="EMBL" id="KRF82979.1"/>
    </source>
</evidence>
<protein>
    <submittedName>
        <fullName evidence="1">Uncharacterized protein, isoform B</fullName>
    </submittedName>
</protein>
<proteinExistence type="predicted"/>
<name>A0A0Q9WES5_DROVI</name>
<gene>
    <name evidence="1" type="primary">Dvir\GJ26119</name>
    <name evidence="1" type="ORF">Dvir_GJ26119</name>
</gene>
<dbReference type="OrthoDB" id="7834989at2759"/>
<reference evidence="1 2" key="1">
    <citation type="journal article" date="2007" name="Nature">
        <title>Evolution of genes and genomes on the Drosophila phylogeny.</title>
        <authorList>
            <consortium name="Drosophila 12 Genomes Consortium"/>
            <person name="Clark A.G."/>
            <person name="Eisen M.B."/>
            <person name="Smith D.R."/>
            <person name="Bergman C.M."/>
            <person name="Oliver B."/>
            <person name="Markow T.A."/>
            <person name="Kaufman T.C."/>
            <person name="Kellis M."/>
            <person name="Gelbart W."/>
            <person name="Iyer V.N."/>
            <person name="Pollard D.A."/>
            <person name="Sackton T.B."/>
            <person name="Larracuente A.M."/>
            <person name="Singh N.D."/>
            <person name="Abad J.P."/>
            <person name="Abt D.N."/>
            <person name="Adryan B."/>
            <person name="Aguade M."/>
            <person name="Akashi H."/>
            <person name="Anderson W.W."/>
            <person name="Aquadro C.F."/>
            <person name="Ardell D.H."/>
            <person name="Arguello R."/>
            <person name="Artieri C.G."/>
            <person name="Barbash D.A."/>
            <person name="Barker D."/>
            <person name="Barsanti P."/>
            <person name="Batterham P."/>
            <person name="Batzoglou S."/>
            <person name="Begun D."/>
            <person name="Bhutkar A."/>
            <person name="Blanco E."/>
            <person name="Bosak S.A."/>
            <person name="Bradley R.K."/>
            <person name="Brand A.D."/>
            <person name="Brent M.R."/>
            <person name="Brooks A.N."/>
            <person name="Brown R.H."/>
            <person name="Butlin R.K."/>
            <person name="Caggese C."/>
            <person name="Calvi B.R."/>
            <person name="Bernardo de Carvalho A."/>
            <person name="Caspi A."/>
            <person name="Castrezana S."/>
            <person name="Celniker S.E."/>
            <person name="Chang J.L."/>
            <person name="Chapple C."/>
            <person name="Chatterji S."/>
            <person name="Chinwalla A."/>
            <person name="Civetta A."/>
            <person name="Clifton S.W."/>
            <person name="Comeron J.M."/>
            <person name="Costello J.C."/>
            <person name="Coyne J.A."/>
            <person name="Daub J."/>
            <person name="David R.G."/>
            <person name="Delcher A.L."/>
            <person name="Delehaunty K."/>
            <person name="Do C.B."/>
            <person name="Ebling H."/>
            <person name="Edwards K."/>
            <person name="Eickbush T."/>
            <person name="Evans J.D."/>
            <person name="Filipski A."/>
            <person name="Findeiss S."/>
            <person name="Freyhult E."/>
            <person name="Fulton L."/>
            <person name="Fulton R."/>
            <person name="Garcia A.C."/>
            <person name="Gardiner A."/>
            <person name="Garfield D.A."/>
            <person name="Garvin B.E."/>
            <person name="Gibson G."/>
            <person name="Gilbert D."/>
            <person name="Gnerre S."/>
            <person name="Godfrey J."/>
            <person name="Good R."/>
            <person name="Gotea V."/>
            <person name="Gravely B."/>
            <person name="Greenberg A.J."/>
            <person name="Griffiths-Jones S."/>
            <person name="Gross S."/>
            <person name="Guigo R."/>
            <person name="Gustafson E.A."/>
            <person name="Haerty W."/>
            <person name="Hahn M.W."/>
            <person name="Halligan D.L."/>
            <person name="Halpern A.L."/>
            <person name="Halter G.M."/>
            <person name="Han M.V."/>
            <person name="Heger A."/>
            <person name="Hillier L."/>
            <person name="Hinrichs A.S."/>
            <person name="Holmes I."/>
            <person name="Hoskins R.A."/>
            <person name="Hubisz M.J."/>
            <person name="Hultmark D."/>
            <person name="Huntley M.A."/>
            <person name="Jaffe D.B."/>
            <person name="Jagadeeshan S."/>
            <person name="Jeck W.R."/>
            <person name="Johnson J."/>
            <person name="Jones C.D."/>
            <person name="Jordan W.C."/>
            <person name="Karpen G.H."/>
            <person name="Kataoka E."/>
            <person name="Keightley P.D."/>
            <person name="Kheradpour P."/>
            <person name="Kirkness E.F."/>
            <person name="Koerich L.B."/>
            <person name="Kristiansen K."/>
            <person name="Kudrna D."/>
            <person name="Kulathinal R.J."/>
            <person name="Kumar S."/>
            <person name="Kwok R."/>
            <person name="Lander E."/>
            <person name="Langley C.H."/>
            <person name="Lapoint R."/>
            <person name="Lazzaro B.P."/>
            <person name="Lee S.J."/>
            <person name="Levesque L."/>
            <person name="Li R."/>
            <person name="Lin C.F."/>
            <person name="Lin M.F."/>
            <person name="Lindblad-Toh K."/>
            <person name="Llopart A."/>
            <person name="Long M."/>
            <person name="Low L."/>
            <person name="Lozovsky E."/>
            <person name="Lu J."/>
            <person name="Luo M."/>
            <person name="Machado C.A."/>
            <person name="Makalowski W."/>
            <person name="Marzo M."/>
            <person name="Matsuda M."/>
            <person name="Matzkin L."/>
            <person name="McAllister B."/>
            <person name="McBride C.S."/>
            <person name="McKernan B."/>
            <person name="McKernan K."/>
            <person name="Mendez-Lago M."/>
            <person name="Minx P."/>
            <person name="Mollenhauer M.U."/>
            <person name="Montooth K."/>
            <person name="Mount S.M."/>
            <person name="Mu X."/>
            <person name="Myers E."/>
            <person name="Negre B."/>
            <person name="Newfeld S."/>
            <person name="Nielsen R."/>
            <person name="Noor M.A."/>
            <person name="O'Grady P."/>
            <person name="Pachter L."/>
            <person name="Papaceit M."/>
            <person name="Parisi M.J."/>
            <person name="Parisi M."/>
            <person name="Parts L."/>
            <person name="Pedersen J.S."/>
            <person name="Pesole G."/>
            <person name="Phillippy A.M."/>
            <person name="Ponting C.P."/>
            <person name="Pop M."/>
            <person name="Porcelli D."/>
            <person name="Powell J.R."/>
            <person name="Prohaska S."/>
            <person name="Pruitt K."/>
            <person name="Puig M."/>
            <person name="Quesneville H."/>
            <person name="Ram K.R."/>
            <person name="Rand D."/>
            <person name="Rasmussen M.D."/>
            <person name="Reed L.K."/>
            <person name="Reenan R."/>
            <person name="Reily A."/>
            <person name="Remington K.A."/>
            <person name="Rieger T.T."/>
            <person name="Ritchie M.G."/>
            <person name="Robin C."/>
            <person name="Rogers Y.H."/>
            <person name="Rohde C."/>
            <person name="Rozas J."/>
            <person name="Rubenfield M.J."/>
            <person name="Ruiz A."/>
            <person name="Russo S."/>
            <person name="Salzberg S.L."/>
            <person name="Sanchez-Gracia A."/>
            <person name="Saranga D.J."/>
            <person name="Sato H."/>
            <person name="Schaeffer S.W."/>
            <person name="Schatz M.C."/>
            <person name="Schlenke T."/>
            <person name="Schwartz R."/>
            <person name="Segarra C."/>
            <person name="Singh R.S."/>
            <person name="Sirot L."/>
            <person name="Sirota M."/>
            <person name="Sisneros N.B."/>
            <person name="Smith C.D."/>
            <person name="Smith T.F."/>
            <person name="Spieth J."/>
            <person name="Stage D.E."/>
            <person name="Stark A."/>
            <person name="Stephan W."/>
            <person name="Strausberg R.L."/>
            <person name="Strempel S."/>
            <person name="Sturgill D."/>
            <person name="Sutton G."/>
            <person name="Sutton G.G."/>
            <person name="Tao W."/>
            <person name="Teichmann S."/>
            <person name="Tobari Y.N."/>
            <person name="Tomimura Y."/>
            <person name="Tsolas J.M."/>
            <person name="Valente V.L."/>
            <person name="Venter E."/>
            <person name="Venter J.C."/>
            <person name="Vicario S."/>
            <person name="Vieira F.G."/>
            <person name="Vilella A.J."/>
            <person name="Villasante A."/>
            <person name="Walenz B."/>
            <person name="Wang J."/>
            <person name="Wasserman M."/>
            <person name="Watts T."/>
            <person name="Wilson D."/>
            <person name="Wilson R.K."/>
            <person name="Wing R.A."/>
            <person name="Wolfner M.F."/>
            <person name="Wong A."/>
            <person name="Wong G.K."/>
            <person name="Wu C.I."/>
            <person name="Wu G."/>
            <person name="Yamamoto D."/>
            <person name="Yang H.P."/>
            <person name="Yang S.P."/>
            <person name="Yorke J.A."/>
            <person name="Yoshida K."/>
            <person name="Zdobnov E."/>
            <person name="Zhang P."/>
            <person name="Zhang Y."/>
            <person name="Zimin A.V."/>
            <person name="Baldwin J."/>
            <person name="Abdouelleil A."/>
            <person name="Abdulkadir J."/>
            <person name="Abebe A."/>
            <person name="Abera B."/>
            <person name="Abreu J."/>
            <person name="Acer S.C."/>
            <person name="Aftuck L."/>
            <person name="Alexander A."/>
            <person name="An P."/>
            <person name="Anderson E."/>
            <person name="Anderson S."/>
            <person name="Arachi H."/>
            <person name="Azer M."/>
            <person name="Bachantsang P."/>
            <person name="Barry A."/>
            <person name="Bayul T."/>
            <person name="Berlin A."/>
            <person name="Bessette D."/>
            <person name="Bloom T."/>
            <person name="Blye J."/>
            <person name="Boguslavskiy L."/>
            <person name="Bonnet C."/>
            <person name="Boukhgalter B."/>
            <person name="Bourzgui I."/>
            <person name="Brown A."/>
            <person name="Cahill P."/>
            <person name="Channer S."/>
            <person name="Cheshatsang Y."/>
            <person name="Chuda L."/>
            <person name="Citroen M."/>
            <person name="Collymore A."/>
            <person name="Cooke P."/>
            <person name="Costello M."/>
            <person name="D'Aco K."/>
            <person name="Daza R."/>
            <person name="De Haan G."/>
            <person name="DeGray S."/>
            <person name="DeMaso C."/>
            <person name="Dhargay N."/>
            <person name="Dooley K."/>
            <person name="Dooley E."/>
            <person name="Doricent M."/>
            <person name="Dorje P."/>
            <person name="Dorjee K."/>
            <person name="Dupes A."/>
            <person name="Elong R."/>
            <person name="Falk J."/>
            <person name="Farina A."/>
            <person name="Faro S."/>
            <person name="Ferguson D."/>
            <person name="Fisher S."/>
            <person name="Foley C.D."/>
            <person name="Franke A."/>
            <person name="Friedrich D."/>
            <person name="Gadbois L."/>
            <person name="Gearin G."/>
            <person name="Gearin C.R."/>
            <person name="Giannoukos G."/>
            <person name="Goode T."/>
            <person name="Graham J."/>
            <person name="Grandbois E."/>
            <person name="Grewal S."/>
            <person name="Gyaltsen K."/>
            <person name="Hafez N."/>
            <person name="Hagos B."/>
            <person name="Hall J."/>
            <person name="Henson C."/>
            <person name="Hollinger A."/>
            <person name="Honan T."/>
            <person name="Huard M.D."/>
            <person name="Hughes L."/>
            <person name="Hurhula B."/>
            <person name="Husby M.E."/>
            <person name="Kamat A."/>
            <person name="Kanga B."/>
            <person name="Kashin S."/>
            <person name="Khazanovich D."/>
            <person name="Kisner P."/>
            <person name="Lance K."/>
            <person name="Lara M."/>
            <person name="Lee W."/>
            <person name="Lennon N."/>
            <person name="Letendre F."/>
            <person name="LeVine R."/>
            <person name="Lipovsky A."/>
            <person name="Liu X."/>
            <person name="Liu J."/>
            <person name="Liu S."/>
            <person name="Lokyitsang T."/>
            <person name="Lokyitsang Y."/>
            <person name="Lubonja R."/>
            <person name="Lui A."/>
            <person name="MacDonald P."/>
            <person name="Magnisalis V."/>
            <person name="Maru K."/>
            <person name="Matthews C."/>
            <person name="McCusker W."/>
            <person name="McDonough S."/>
            <person name="Mehta T."/>
            <person name="Meldrim J."/>
            <person name="Meneus L."/>
            <person name="Mihai O."/>
            <person name="Mihalev A."/>
            <person name="Mihova T."/>
            <person name="Mittelman R."/>
            <person name="Mlenga V."/>
            <person name="Montmayeur A."/>
            <person name="Mulrain L."/>
            <person name="Navidi A."/>
            <person name="Naylor J."/>
            <person name="Negash T."/>
            <person name="Nguyen T."/>
            <person name="Nguyen N."/>
            <person name="Nicol R."/>
            <person name="Norbu C."/>
            <person name="Norbu N."/>
            <person name="Novod N."/>
            <person name="O'Neill B."/>
            <person name="Osman S."/>
            <person name="Markiewicz E."/>
            <person name="Oyono O.L."/>
            <person name="Patti C."/>
            <person name="Phunkhang P."/>
            <person name="Pierre F."/>
            <person name="Priest M."/>
            <person name="Raghuraman S."/>
            <person name="Rege F."/>
            <person name="Reyes R."/>
            <person name="Rise C."/>
            <person name="Rogov P."/>
            <person name="Ross K."/>
            <person name="Ryan E."/>
            <person name="Settipalli S."/>
            <person name="Shea T."/>
            <person name="Sherpa N."/>
            <person name="Shi L."/>
            <person name="Shih D."/>
            <person name="Sparrow T."/>
            <person name="Spaulding J."/>
            <person name="Stalker J."/>
            <person name="Stange-Thomann N."/>
            <person name="Stavropoulos S."/>
            <person name="Stone C."/>
            <person name="Strader C."/>
            <person name="Tesfaye S."/>
            <person name="Thomson T."/>
            <person name="Thoulutsang Y."/>
            <person name="Thoulutsang D."/>
            <person name="Topham K."/>
            <person name="Topping I."/>
            <person name="Tsamla T."/>
            <person name="Vassiliev H."/>
            <person name="Vo A."/>
            <person name="Wangchuk T."/>
            <person name="Wangdi T."/>
            <person name="Weiand M."/>
            <person name="Wilkinson J."/>
            <person name="Wilson A."/>
            <person name="Yadav S."/>
            <person name="Young G."/>
            <person name="Yu Q."/>
            <person name="Zembek L."/>
            <person name="Zhong D."/>
            <person name="Zimmer A."/>
            <person name="Zwirko Z."/>
            <person name="Jaffe D.B."/>
            <person name="Alvarez P."/>
            <person name="Brockman W."/>
            <person name="Butler J."/>
            <person name="Chin C."/>
            <person name="Gnerre S."/>
            <person name="Grabherr M."/>
            <person name="Kleber M."/>
            <person name="Mauceli E."/>
            <person name="MacCallum I."/>
        </authorList>
    </citation>
    <scope>NUCLEOTIDE SEQUENCE [LARGE SCALE GENOMIC DNA]</scope>
    <source>
        <strain evidence="2">Tucson 15010-1051.87</strain>
    </source>
</reference>
<organism evidence="1 2">
    <name type="scientific">Drosophila virilis</name>
    <name type="common">Fruit fly</name>
    <dbReference type="NCBI Taxonomy" id="7244"/>
    <lineage>
        <taxon>Eukaryota</taxon>
        <taxon>Metazoa</taxon>
        <taxon>Ecdysozoa</taxon>
        <taxon>Arthropoda</taxon>
        <taxon>Hexapoda</taxon>
        <taxon>Insecta</taxon>
        <taxon>Pterygota</taxon>
        <taxon>Neoptera</taxon>
        <taxon>Endopterygota</taxon>
        <taxon>Diptera</taxon>
        <taxon>Brachycera</taxon>
        <taxon>Muscomorpha</taxon>
        <taxon>Ephydroidea</taxon>
        <taxon>Drosophilidae</taxon>
        <taxon>Drosophila</taxon>
    </lineage>
</organism>
<evidence type="ECO:0000313" key="2">
    <source>
        <dbReference type="Proteomes" id="UP000008792"/>
    </source>
</evidence>